<dbReference type="RefSeq" id="WP_109228100.1">
    <property type="nucleotide sequence ID" value="NZ_PYHR01000002.1"/>
</dbReference>
<keyword evidence="1" id="KW-0808">Transferase</keyword>
<accession>A0A2U1ZRV9</accession>
<proteinExistence type="predicted"/>
<feature type="compositionally biased region" description="Low complexity" evidence="3">
    <location>
        <begin position="8"/>
        <end position="28"/>
    </location>
</feature>
<protein>
    <submittedName>
        <fullName evidence="5">GNAT family N-acetyltransferase</fullName>
    </submittedName>
</protein>
<evidence type="ECO:0000256" key="1">
    <source>
        <dbReference type="ARBA" id="ARBA00022679"/>
    </source>
</evidence>
<dbReference type="PROSITE" id="PS51186">
    <property type="entry name" value="GNAT"/>
    <property type="match status" value="1"/>
</dbReference>
<gene>
    <name evidence="5" type="ORF">C8046_02355</name>
</gene>
<evidence type="ECO:0000313" key="6">
    <source>
        <dbReference type="Proteomes" id="UP000245166"/>
    </source>
</evidence>
<dbReference type="OrthoDB" id="9799092at2"/>
<dbReference type="PANTHER" id="PTHR43877:SF2">
    <property type="entry name" value="AMINOALKYLPHOSPHONATE N-ACETYLTRANSFERASE-RELATED"/>
    <property type="match status" value="1"/>
</dbReference>
<evidence type="ECO:0000256" key="3">
    <source>
        <dbReference type="SAM" id="MobiDB-lite"/>
    </source>
</evidence>
<dbReference type="SUPFAM" id="SSF55729">
    <property type="entry name" value="Acyl-CoA N-acyltransferases (Nat)"/>
    <property type="match status" value="1"/>
</dbReference>
<dbReference type="PANTHER" id="PTHR43877">
    <property type="entry name" value="AMINOALKYLPHOSPHONATE N-ACETYLTRANSFERASE-RELATED-RELATED"/>
    <property type="match status" value="1"/>
</dbReference>
<keyword evidence="2" id="KW-0012">Acyltransferase</keyword>
<dbReference type="Gene3D" id="3.40.630.30">
    <property type="match status" value="1"/>
</dbReference>
<dbReference type="InterPro" id="IPR000182">
    <property type="entry name" value="GNAT_dom"/>
</dbReference>
<dbReference type="EMBL" id="PYHR01000002">
    <property type="protein sequence ID" value="PWD49717.1"/>
    <property type="molecule type" value="Genomic_DNA"/>
</dbReference>
<dbReference type="InterPro" id="IPR016181">
    <property type="entry name" value="Acyl_CoA_acyltransferase"/>
</dbReference>
<dbReference type="InterPro" id="IPR050832">
    <property type="entry name" value="Bact_Acetyltransf"/>
</dbReference>
<dbReference type="Pfam" id="PF00583">
    <property type="entry name" value="Acetyltransf_1"/>
    <property type="match status" value="1"/>
</dbReference>
<organism evidence="5 6">
    <name type="scientific">Serinibacter arcticus</name>
    <dbReference type="NCBI Taxonomy" id="1655435"/>
    <lineage>
        <taxon>Bacteria</taxon>
        <taxon>Bacillati</taxon>
        <taxon>Actinomycetota</taxon>
        <taxon>Actinomycetes</taxon>
        <taxon>Micrococcales</taxon>
        <taxon>Beutenbergiaceae</taxon>
        <taxon>Serinibacter</taxon>
    </lineage>
</organism>
<evidence type="ECO:0000256" key="2">
    <source>
        <dbReference type="ARBA" id="ARBA00023315"/>
    </source>
</evidence>
<keyword evidence="6" id="KW-1185">Reference proteome</keyword>
<evidence type="ECO:0000259" key="4">
    <source>
        <dbReference type="PROSITE" id="PS51186"/>
    </source>
</evidence>
<name>A0A2U1ZRV9_9MICO</name>
<sequence>MPDATRQESAPPEDAAPVEDVAPPAESRFVDDPAAVLPVTPALPPGWTVARPDAGDPAVVERLTALLRDHEARGRGWPGSDEAAVLGEIGVPAERTRANVVVLDGRERIQAWGSVHDRAGGRMLLVHVVSHDLPTAEADACASVLVDWAVAQAAAVGSARGLDVQQIDTGAFAADERLHAWLAAADFAKVRTWWQMSRPAQDEDADLVTDPHSWERSGVRFRLVRRDGVGLPEESDLRAVHEILEDAFTDHFNSWAETFDEFLHRLREDPGHRWDHWWLAELVDRPGEPIPVGALVGTVSESQDGPDGSYVSYLGVLGTARGRGVAKGLLHSIVADAASRGRDRVGLEVDADSSTRAQEIYSALGWRLRYVTESWHRDVPIV</sequence>
<dbReference type="CDD" id="cd04301">
    <property type="entry name" value="NAT_SF"/>
    <property type="match status" value="1"/>
</dbReference>
<dbReference type="Proteomes" id="UP000245166">
    <property type="component" value="Unassembled WGS sequence"/>
</dbReference>
<evidence type="ECO:0000313" key="5">
    <source>
        <dbReference type="EMBL" id="PWD49717.1"/>
    </source>
</evidence>
<feature type="domain" description="N-acetyltransferase" evidence="4">
    <location>
        <begin position="219"/>
        <end position="382"/>
    </location>
</feature>
<comment type="caution">
    <text evidence="5">The sequence shown here is derived from an EMBL/GenBank/DDBJ whole genome shotgun (WGS) entry which is preliminary data.</text>
</comment>
<dbReference type="AlphaFoldDB" id="A0A2U1ZRV9"/>
<reference evidence="5 6" key="1">
    <citation type="submission" date="2018-03" db="EMBL/GenBank/DDBJ databases">
        <title>Genome assembly of novel Miniimonas species PCH200.</title>
        <authorList>
            <person name="Thakur V."/>
            <person name="Kumar V."/>
            <person name="Singh D."/>
        </authorList>
    </citation>
    <scope>NUCLEOTIDE SEQUENCE [LARGE SCALE GENOMIC DNA]</scope>
    <source>
        <strain evidence="5 6">PCH200</strain>
    </source>
</reference>
<dbReference type="GO" id="GO:0016747">
    <property type="term" value="F:acyltransferase activity, transferring groups other than amino-acyl groups"/>
    <property type="evidence" value="ECO:0007669"/>
    <property type="project" value="InterPro"/>
</dbReference>
<feature type="region of interest" description="Disordered" evidence="3">
    <location>
        <begin position="1"/>
        <end position="28"/>
    </location>
</feature>